<dbReference type="SUPFAM" id="SSF56563">
    <property type="entry name" value="Major capsid protein gp5"/>
    <property type="match status" value="1"/>
</dbReference>
<name>A0A0F9E347_9ZZZZ</name>
<dbReference type="EMBL" id="LAZR01026537">
    <property type="protein sequence ID" value="KKL68414.1"/>
    <property type="molecule type" value="Genomic_DNA"/>
</dbReference>
<accession>A0A0F9E347</accession>
<comment type="caution">
    <text evidence="1">The sequence shown here is derived from an EMBL/GenBank/DDBJ whole genome shotgun (WGS) entry which is preliminary data.</text>
</comment>
<protein>
    <recommendedName>
        <fullName evidence="2">Bacteriophage Mu GpT domain-containing protein</fullName>
    </recommendedName>
</protein>
<proteinExistence type="predicted"/>
<dbReference type="AlphaFoldDB" id="A0A0F9E347"/>
<organism evidence="1">
    <name type="scientific">marine sediment metagenome</name>
    <dbReference type="NCBI Taxonomy" id="412755"/>
    <lineage>
        <taxon>unclassified sequences</taxon>
        <taxon>metagenomes</taxon>
        <taxon>ecological metagenomes</taxon>
    </lineage>
</organism>
<reference evidence="1" key="1">
    <citation type="journal article" date="2015" name="Nature">
        <title>Complex archaea that bridge the gap between prokaryotes and eukaryotes.</title>
        <authorList>
            <person name="Spang A."/>
            <person name="Saw J.H."/>
            <person name="Jorgensen S.L."/>
            <person name="Zaremba-Niedzwiedzka K."/>
            <person name="Martijn J."/>
            <person name="Lind A.E."/>
            <person name="van Eijk R."/>
            <person name="Schleper C."/>
            <person name="Guy L."/>
            <person name="Ettema T.J."/>
        </authorList>
    </citation>
    <scope>NUCLEOTIDE SEQUENCE</scope>
</reference>
<evidence type="ECO:0008006" key="2">
    <source>
        <dbReference type="Google" id="ProtNLM"/>
    </source>
</evidence>
<sequence>MAGPTTTTSVGDSVPTEFIAEVRLKTQQGSVMRGLVDTHTLPEGEGGVYEITELTRAIAYALTEGVDMTQAQEITDTSLEVTPGEVGAQIVRTDLADKQVTRRANLPRLLGETLGNAIITKEDVDLLAQVDAAATALGSAGTSLTAGYIMAAAATIRGGGQAAAAIVAGTPEVGPDPINAVFSDNQLHNVIKQFTVETHTYNESVKELLSSAFVRRIGGANVYVDNNLGKDASDDAKGGVFSKKALVFVRFGGGPNMEPERDASGRWTEMNIVEVYGTGLWKDAWLREMLFDAASPTS</sequence>
<gene>
    <name evidence="1" type="ORF">LCGC14_2125210</name>
</gene>
<evidence type="ECO:0000313" key="1">
    <source>
        <dbReference type="EMBL" id="KKL68414.1"/>
    </source>
</evidence>